<accession>A0A4R0MRR0</accession>
<reference evidence="1 2" key="1">
    <citation type="submission" date="2019-02" db="EMBL/GenBank/DDBJ databases">
        <title>Pedobacter sp. RP-1-13 sp. nov., isolated from Arctic soil.</title>
        <authorList>
            <person name="Dahal R.H."/>
        </authorList>
    </citation>
    <scope>NUCLEOTIDE SEQUENCE [LARGE SCALE GENOMIC DNA]</scope>
    <source>
        <strain evidence="1 2">RP-1-13</strain>
    </source>
</reference>
<sequence>MMAEYIFTTFFWGYKTKAFRIIKPFYCTCHNFFIIKLKSEDNNFNIKA</sequence>
<organism evidence="1 2">
    <name type="scientific">Pedobacter frigiditerrae</name>
    <dbReference type="NCBI Taxonomy" id="2530452"/>
    <lineage>
        <taxon>Bacteria</taxon>
        <taxon>Pseudomonadati</taxon>
        <taxon>Bacteroidota</taxon>
        <taxon>Sphingobacteriia</taxon>
        <taxon>Sphingobacteriales</taxon>
        <taxon>Sphingobacteriaceae</taxon>
        <taxon>Pedobacter</taxon>
    </lineage>
</organism>
<keyword evidence="2" id="KW-1185">Reference proteome</keyword>
<proteinExistence type="predicted"/>
<evidence type="ECO:0000313" key="2">
    <source>
        <dbReference type="Proteomes" id="UP000292884"/>
    </source>
</evidence>
<evidence type="ECO:0000313" key="1">
    <source>
        <dbReference type="EMBL" id="TCC89287.1"/>
    </source>
</evidence>
<dbReference type="AlphaFoldDB" id="A0A4R0MRR0"/>
<name>A0A4R0MRR0_9SPHI</name>
<dbReference type="EMBL" id="SJSK01000004">
    <property type="protein sequence ID" value="TCC89287.1"/>
    <property type="molecule type" value="Genomic_DNA"/>
</dbReference>
<protein>
    <submittedName>
        <fullName evidence="1">DUF4783 domain-containing protein</fullName>
    </submittedName>
</protein>
<gene>
    <name evidence="1" type="ORF">EZ428_16460</name>
</gene>
<dbReference type="Proteomes" id="UP000292884">
    <property type="component" value="Unassembled WGS sequence"/>
</dbReference>
<comment type="caution">
    <text evidence="1">The sequence shown here is derived from an EMBL/GenBank/DDBJ whole genome shotgun (WGS) entry which is preliminary data.</text>
</comment>